<feature type="transmembrane region" description="Helical" evidence="8">
    <location>
        <begin position="366"/>
        <end position="388"/>
    </location>
</feature>
<feature type="transmembrane region" description="Helical" evidence="8">
    <location>
        <begin position="332"/>
        <end position="354"/>
    </location>
</feature>
<feature type="transmembrane region" description="Helical" evidence="8">
    <location>
        <begin position="125"/>
        <end position="146"/>
    </location>
</feature>
<comment type="similarity">
    <text evidence="2 7">Belongs to the major facilitator superfamily. Sugar transporter (TC 2.A.1.1) family.</text>
</comment>
<dbReference type="PROSITE" id="PS00217">
    <property type="entry name" value="SUGAR_TRANSPORT_2"/>
    <property type="match status" value="1"/>
</dbReference>
<dbReference type="InterPro" id="IPR020846">
    <property type="entry name" value="MFS_dom"/>
</dbReference>
<keyword evidence="3 7" id="KW-0813">Transport</keyword>
<reference evidence="10 11" key="1">
    <citation type="submission" date="2021-03" db="EMBL/GenBank/DDBJ databases">
        <title>Complete genome of Streptomyces formicae strain 1H-GS9 (DSM 100524).</title>
        <authorList>
            <person name="Atanasov K.E."/>
            <person name="Altabella T."/>
            <person name="Ferrer A."/>
        </authorList>
    </citation>
    <scope>NUCLEOTIDE SEQUENCE [LARGE SCALE GENOMIC DNA]</scope>
    <source>
        <strain evidence="10 11">1H-GS9</strain>
    </source>
</reference>
<evidence type="ECO:0000256" key="7">
    <source>
        <dbReference type="RuleBase" id="RU003346"/>
    </source>
</evidence>
<comment type="subcellular location">
    <subcellularLocation>
        <location evidence="1">Cell membrane</location>
        <topology evidence="1">Multi-pass membrane protein</topology>
    </subcellularLocation>
</comment>
<dbReference type="PROSITE" id="PS50850">
    <property type="entry name" value="MFS"/>
    <property type="match status" value="1"/>
</dbReference>
<keyword evidence="5 8" id="KW-1133">Transmembrane helix</keyword>
<dbReference type="SUPFAM" id="SSF103473">
    <property type="entry name" value="MFS general substrate transporter"/>
    <property type="match status" value="1"/>
</dbReference>
<evidence type="ECO:0000256" key="2">
    <source>
        <dbReference type="ARBA" id="ARBA00010992"/>
    </source>
</evidence>
<dbReference type="NCBIfam" id="TIGR00879">
    <property type="entry name" value="SP"/>
    <property type="match status" value="1"/>
</dbReference>
<feature type="transmembrane region" description="Helical" evidence="8">
    <location>
        <begin position="300"/>
        <end position="320"/>
    </location>
</feature>
<feature type="transmembrane region" description="Helical" evidence="8">
    <location>
        <begin position="273"/>
        <end position="293"/>
    </location>
</feature>
<keyword evidence="4 8" id="KW-0812">Transmembrane</keyword>
<dbReference type="Pfam" id="PF00083">
    <property type="entry name" value="Sugar_tr"/>
    <property type="match status" value="1"/>
</dbReference>
<evidence type="ECO:0000256" key="8">
    <source>
        <dbReference type="SAM" id="Phobius"/>
    </source>
</evidence>
<evidence type="ECO:0000313" key="10">
    <source>
        <dbReference type="EMBL" id="UNM12275.1"/>
    </source>
</evidence>
<feature type="domain" description="Major facilitator superfamily (MFS) profile" evidence="9">
    <location>
        <begin position="1"/>
        <end position="424"/>
    </location>
</feature>
<feature type="transmembrane region" description="Helical" evidence="8">
    <location>
        <begin position="34"/>
        <end position="54"/>
    </location>
</feature>
<feature type="transmembrane region" description="Helical" evidence="8">
    <location>
        <begin position="394"/>
        <end position="417"/>
    </location>
</feature>
<dbReference type="InterPro" id="IPR005829">
    <property type="entry name" value="Sugar_transporter_CS"/>
</dbReference>
<keyword evidence="6 8" id="KW-0472">Membrane</keyword>
<evidence type="ECO:0000256" key="6">
    <source>
        <dbReference type="ARBA" id="ARBA00023136"/>
    </source>
</evidence>
<dbReference type="PANTHER" id="PTHR48020:SF12">
    <property type="entry name" value="PROTON MYO-INOSITOL COTRANSPORTER"/>
    <property type="match status" value="1"/>
</dbReference>
<gene>
    <name evidence="10" type="ORF">J4032_12680</name>
</gene>
<feature type="transmembrane region" description="Helical" evidence="8">
    <location>
        <begin position="91"/>
        <end position="113"/>
    </location>
</feature>
<feature type="transmembrane region" description="Helical" evidence="8">
    <location>
        <begin position="228"/>
        <end position="253"/>
    </location>
</feature>
<accession>A0ABY3WNW9</accession>
<proteinExistence type="inferred from homology"/>
<evidence type="ECO:0000256" key="3">
    <source>
        <dbReference type="ARBA" id="ARBA00022448"/>
    </source>
</evidence>
<evidence type="ECO:0000259" key="9">
    <source>
        <dbReference type="PROSITE" id="PS50850"/>
    </source>
</evidence>
<dbReference type="Proteomes" id="UP000828924">
    <property type="component" value="Chromosome"/>
</dbReference>
<organism evidence="10 11">
    <name type="scientific">Streptomyces formicae</name>
    <dbReference type="NCBI Taxonomy" id="1616117"/>
    <lineage>
        <taxon>Bacteria</taxon>
        <taxon>Bacillati</taxon>
        <taxon>Actinomycetota</taxon>
        <taxon>Actinomycetes</taxon>
        <taxon>Kitasatosporales</taxon>
        <taxon>Streptomycetaceae</taxon>
        <taxon>Streptomyces</taxon>
    </lineage>
</organism>
<dbReference type="InterPro" id="IPR005828">
    <property type="entry name" value="MFS_sugar_transport-like"/>
</dbReference>
<dbReference type="PRINTS" id="PR00171">
    <property type="entry name" value="SUGRTRNSPORT"/>
</dbReference>
<sequence>MAVALSAGALFGLSIAAMNQTVEQVRLEFVLSSLQQGFVVSGLVAGALLGCLACGALTDRLGRRQMLTMAGVLGTAAAALCAVSPDQYVLFAGRILLGFAVGVASTVGPVLLAELAAAGWRGALITTYQLALTAGVLLAFTVGVTVHPGHNWRLMFLVNAVPAVALAVTTLLIPSSPEDLMAHGEPNRARAVLAATRAPMEARAEWAALRSNCARPSKSALRGLFDPVLRLPVAIALGAGLMNALVGIGAVAYYSTLVFDAAGVGGGSGAELATLSVAAVNLVASVVAVGLISRYGRRPLLTIGLAGITASMATAGGALMAAGRPVTGPLTIVAMLVFITCFAFSAGPLAWVLIAEVLPSEVRVRVAGSALAGNWGANLLVALLFPVIVHTPAIAYRVGLTFQVFAALSLTFLWLVLRFVPETKDRTLAELESVLASRGRRQSPPTG</sequence>
<dbReference type="InterPro" id="IPR050814">
    <property type="entry name" value="Myo-inositol_Transporter"/>
</dbReference>
<feature type="transmembrane region" description="Helical" evidence="8">
    <location>
        <begin position="152"/>
        <end position="173"/>
    </location>
</feature>
<dbReference type="InterPro" id="IPR003663">
    <property type="entry name" value="Sugar/inositol_transpt"/>
</dbReference>
<dbReference type="PANTHER" id="PTHR48020">
    <property type="entry name" value="PROTON MYO-INOSITOL COTRANSPORTER"/>
    <property type="match status" value="1"/>
</dbReference>
<name>A0ABY3WNW9_9ACTN</name>
<feature type="transmembrane region" description="Helical" evidence="8">
    <location>
        <begin position="66"/>
        <end position="85"/>
    </location>
</feature>
<dbReference type="RefSeq" id="WP_242330881.1">
    <property type="nucleotide sequence ID" value="NZ_CP071872.1"/>
</dbReference>
<keyword evidence="11" id="KW-1185">Reference proteome</keyword>
<evidence type="ECO:0000256" key="1">
    <source>
        <dbReference type="ARBA" id="ARBA00004651"/>
    </source>
</evidence>
<evidence type="ECO:0000313" key="11">
    <source>
        <dbReference type="Proteomes" id="UP000828924"/>
    </source>
</evidence>
<evidence type="ECO:0000256" key="5">
    <source>
        <dbReference type="ARBA" id="ARBA00022989"/>
    </source>
</evidence>
<evidence type="ECO:0000256" key="4">
    <source>
        <dbReference type="ARBA" id="ARBA00022692"/>
    </source>
</evidence>
<protein>
    <submittedName>
        <fullName evidence="10">Sugar porter family MFS transporter</fullName>
    </submittedName>
</protein>
<dbReference type="EMBL" id="CP071872">
    <property type="protein sequence ID" value="UNM12275.1"/>
    <property type="molecule type" value="Genomic_DNA"/>
</dbReference>
<dbReference type="Gene3D" id="1.20.1250.20">
    <property type="entry name" value="MFS general substrate transporter like domains"/>
    <property type="match status" value="1"/>
</dbReference>
<dbReference type="InterPro" id="IPR036259">
    <property type="entry name" value="MFS_trans_sf"/>
</dbReference>